<evidence type="ECO:0000256" key="1">
    <source>
        <dbReference type="SAM" id="Coils"/>
    </source>
</evidence>
<dbReference type="OMA" id="CAFVCIR"/>
<gene>
    <name evidence="3" type="primary">snt-1</name>
    <name evidence="3" type="ORF">Tcan_02554</name>
</gene>
<organism evidence="3 4">
    <name type="scientific">Toxocara canis</name>
    <name type="common">Canine roundworm</name>
    <dbReference type="NCBI Taxonomy" id="6265"/>
    <lineage>
        <taxon>Eukaryota</taxon>
        <taxon>Metazoa</taxon>
        <taxon>Ecdysozoa</taxon>
        <taxon>Nematoda</taxon>
        <taxon>Chromadorea</taxon>
        <taxon>Rhabditida</taxon>
        <taxon>Spirurina</taxon>
        <taxon>Ascaridomorpha</taxon>
        <taxon>Ascaridoidea</taxon>
        <taxon>Toxocaridae</taxon>
        <taxon>Toxocara</taxon>
    </lineage>
</organism>
<keyword evidence="1" id="KW-0175">Coiled coil</keyword>
<comment type="caution">
    <text evidence="3">The sequence shown here is derived from an EMBL/GenBank/DDBJ whole genome shotgun (WGS) entry which is preliminary data.</text>
</comment>
<keyword evidence="2" id="KW-1133">Transmembrane helix</keyword>
<evidence type="ECO:0000313" key="4">
    <source>
        <dbReference type="Proteomes" id="UP000031036"/>
    </source>
</evidence>
<reference evidence="3 4" key="1">
    <citation type="submission" date="2014-11" db="EMBL/GenBank/DDBJ databases">
        <title>Genetic blueprint of the zoonotic pathogen Toxocara canis.</title>
        <authorList>
            <person name="Zhu X.-Q."/>
            <person name="Korhonen P.K."/>
            <person name="Cai H."/>
            <person name="Young N.D."/>
            <person name="Nejsum P."/>
            <person name="von Samson-Himmelstjerna G."/>
            <person name="Boag P.R."/>
            <person name="Tan P."/>
            <person name="Li Q."/>
            <person name="Min J."/>
            <person name="Yang Y."/>
            <person name="Wang X."/>
            <person name="Fang X."/>
            <person name="Hall R.S."/>
            <person name="Hofmann A."/>
            <person name="Sternberg P.W."/>
            <person name="Jex A.R."/>
            <person name="Gasser R.B."/>
        </authorList>
    </citation>
    <scope>NUCLEOTIDE SEQUENCE [LARGE SCALE GENOMIC DNA]</scope>
    <source>
        <strain evidence="3">PN_DK_2014</strain>
    </source>
</reference>
<proteinExistence type="predicted"/>
<dbReference type="EMBL" id="JPKZ01022799">
    <property type="protein sequence ID" value="KHN71061.1"/>
    <property type="molecule type" value="Genomic_DNA"/>
</dbReference>
<keyword evidence="2" id="KW-0472">Membrane</keyword>
<evidence type="ECO:0000313" key="3">
    <source>
        <dbReference type="EMBL" id="KHN71061.1"/>
    </source>
</evidence>
<name>A0A0B2UIZ9_TOXCA</name>
<keyword evidence="2" id="KW-0812">Transmembrane</keyword>
<feature type="coiled-coil region" evidence="1">
    <location>
        <begin position="65"/>
        <end position="99"/>
    </location>
</feature>
<dbReference type="AlphaFoldDB" id="A0A0B2UIZ9"/>
<sequence length="130" mass="14942">MQHMRAHVPEWGFVIFGILCLAIVLCCAFVCIRKLFGKKRHGDKNKKGLKGFFGGKGADLVTIDKSKLQPDLEALEENMEQNEKEQAEQKEENDGRQENFILLQVKLGRIQYKLDYDFQQNQVIAVLAFL</sequence>
<dbReference type="Proteomes" id="UP000031036">
    <property type="component" value="Unassembled WGS sequence"/>
</dbReference>
<keyword evidence="4" id="KW-1185">Reference proteome</keyword>
<protein>
    <submittedName>
        <fullName evidence="3">Synaptotagmin-1</fullName>
    </submittedName>
</protein>
<evidence type="ECO:0000256" key="2">
    <source>
        <dbReference type="SAM" id="Phobius"/>
    </source>
</evidence>
<accession>A0A0B2UIZ9</accession>
<feature type="transmembrane region" description="Helical" evidence="2">
    <location>
        <begin position="12"/>
        <end position="32"/>
    </location>
</feature>
<dbReference type="STRING" id="6265.A0A0B2UIZ9"/>